<evidence type="ECO:0000313" key="2">
    <source>
        <dbReference type="Proteomes" id="UP000656804"/>
    </source>
</evidence>
<dbReference type="EMBL" id="JADIVZ010000013">
    <property type="protein sequence ID" value="MBF4163554.1"/>
    <property type="molecule type" value="Genomic_DNA"/>
</dbReference>
<accession>A0A930YEK0</accession>
<dbReference type="AlphaFoldDB" id="A0A930YEK0"/>
<protein>
    <submittedName>
        <fullName evidence="1">Uncharacterized protein</fullName>
    </submittedName>
</protein>
<gene>
    <name evidence="1" type="ORF">ISG29_17870</name>
</gene>
<sequence>MFAQHGVTVEARRDHLVDGTGRRFSLWNLASVCAMLDEQQWPDTITHHVGVLLSPAPSLSDLDDEQLAAALVLRLLPRDGLAPDAHPGAEQIAPGLVVVPAVQTEHEILTPSERDLALRGDLALLRARAQRNLEALAGSAEVHHQEVVVDRPEHAVHVMVGESPFVASLSLALETVLGRFGHADSGYGVLVATPYRHQLGYRVVDGPDSIGAVGHLADLAAHGFSAAPGPLSPHVHWVHEGQWHPVAPDALPEPLVRAIAP</sequence>
<reference evidence="1" key="1">
    <citation type="submission" date="2020-11" db="EMBL/GenBank/DDBJ databases">
        <title>Nocardioides sp. CBS4Y-1, whole genome shotgun sequence.</title>
        <authorList>
            <person name="Tuo L."/>
        </authorList>
    </citation>
    <scope>NUCLEOTIDE SEQUENCE</scope>
    <source>
        <strain evidence="1">CBS4Y-1</strain>
    </source>
</reference>
<dbReference type="Proteomes" id="UP000656804">
    <property type="component" value="Unassembled WGS sequence"/>
</dbReference>
<organism evidence="1 2">
    <name type="scientific">Nocardioides acrostichi</name>
    <dbReference type="NCBI Taxonomy" id="2784339"/>
    <lineage>
        <taxon>Bacteria</taxon>
        <taxon>Bacillati</taxon>
        <taxon>Actinomycetota</taxon>
        <taxon>Actinomycetes</taxon>
        <taxon>Propionibacteriales</taxon>
        <taxon>Nocardioidaceae</taxon>
        <taxon>Nocardioides</taxon>
    </lineage>
</organism>
<proteinExistence type="predicted"/>
<comment type="caution">
    <text evidence="1">The sequence shown here is derived from an EMBL/GenBank/DDBJ whole genome shotgun (WGS) entry which is preliminary data.</text>
</comment>
<name>A0A930YEK0_9ACTN</name>
<evidence type="ECO:0000313" key="1">
    <source>
        <dbReference type="EMBL" id="MBF4163554.1"/>
    </source>
</evidence>
<keyword evidence="2" id="KW-1185">Reference proteome</keyword>